<protein>
    <submittedName>
        <fullName evidence="2">Uncharacterized protein</fullName>
    </submittedName>
</protein>
<evidence type="ECO:0000313" key="2">
    <source>
        <dbReference type="EMBL" id="KAJ8071836.1"/>
    </source>
</evidence>
<accession>A0A9X0DQ55</accession>
<dbReference type="OrthoDB" id="3561891at2759"/>
<comment type="caution">
    <text evidence="2">The sequence shown here is derived from an EMBL/GenBank/DDBJ whole genome shotgun (WGS) entry which is preliminary data.</text>
</comment>
<dbReference type="Proteomes" id="UP001152300">
    <property type="component" value="Unassembled WGS sequence"/>
</dbReference>
<organism evidence="2 3">
    <name type="scientific">Sclerotinia nivalis</name>
    <dbReference type="NCBI Taxonomy" id="352851"/>
    <lineage>
        <taxon>Eukaryota</taxon>
        <taxon>Fungi</taxon>
        <taxon>Dikarya</taxon>
        <taxon>Ascomycota</taxon>
        <taxon>Pezizomycotina</taxon>
        <taxon>Leotiomycetes</taxon>
        <taxon>Helotiales</taxon>
        <taxon>Sclerotiniaceae</taxon>
        <taxon>Sclerotinia</taxon>
    </lineage>
</organism>
<evidence type="ECO:0000256" key="1">
    <source>
        <dbReference type="SAM" id="MobiDB-lite"/>
    </source>
</evidence>
<dbReference type="EMBL" id="JAPEIS010000001">
    <property type="protein sequence ID" value="KAJ8071836.1"/>
    <property type="molecule type" value="Genomic_DNA"/>
</dbReference>
<feature type="compositionally biased region" description="Pro residues" evidence="1">
    <location>
        <begin position="122"/>
        <end position="157"/>
    </location>
</feature>
<reference evidence="2" key="1">
    <citation type="submission" date="2022-11" db="EMBL/GenBank/DDBJ databases">
        <title>Genome Resource of Sclerotinia nivalis Strain SnTB1, a Plant Pathogen Isolated from American Ginseng.</title>
        <authorList>
            <person name="Fan S."/>
        </authorList>
    </citation>
    <scope>NUCLEOTIDE SEQUENCE</scope>
    <source>
        <strain evidence="2">SnTB1</strain>
    </source>
</reference>
<gene>
    <name evidence="2" type="ORF">OCU04_002149</name>
</gene>
<dbReference type="AlphaFoldDB" id="A0A9X0DQ55"/>
<feature type="compositionally biased region" description="Basic and acidic residues" evidence="1">
    <location>
        <begin position="187"/>
        <end position="207"/>
    </location>
</feature>
<evidence type="ECO:0000313" key="3">
    <source>
        <dbReference type="Proteomes" id="UP001152300"/>
    </source>
</evidence>
<name>A0A9X0DQ55_9HELO</name>
<sequence length="207" mass="22833">MASYTPGEKAYLLHLCAVYGITGIRYAPYNSWPRLIEDIIAEAPRHLEGGDLFDGDPWPVRRYALSNISRVCRHLLSIGHVPMRNADVGAREDGVDMGRMRVGFVLNEQPEPPANFEADNAIPPPPHIGLPGPEPPANIEPGNGTPPPPHIRPPSPQLPSLRDVLSSPNNHPQPILDMNSRLVARPRQPDERHRLPDGPVKREPDAT</sequence>
<proteinExistence type="predicted"/>
<keyword evidence="3" id="KW-1185">Reference proteome</keyword>
<feature type="region of interest" description="Disordered" evidence="1">
    <location>
        <begin position="109"/>
        <end position="207"/>
    </location>
</feature>